<proteinExistence type="predicted"/>
<evidence type="ECO:0000313" key="3">
    <source>
        <dbReference type="Proteomes" id="UP000307999"/>
    </source>
</evidence>
<dbReference type="RefSeq" id="WP_136736653.1">
    <property type="nucleotide sequence ID" value="NZ_SWDB01000031.1"/>
</dbReference>
<dbReference type="Proteomes" id="UP000307999">
    <property type="component" value="Unassembled WGS sequence"/>
</dbReference>
<comment type="caution">
    <text evidence="2">The sequence shown here is derived from an EMBL/GenBank/DDBJ whole genome shotgun (WGS) entry which is preliminary data.</text>
</comment>
<accession>A0A4U1B3A1</accession>
<protein>
    <submittedName>
        <fullName evidence="2">GTP-binding protein EngA</fullName>
    </submittedName>
</protein>
<keyword evidence="3" id="KW-1185">Reference proteome</keyword>
<dbReference type="OrthoDB" id="9814037at2"/>
<dbReference type="EMBL" id="SWDB01000031">
    <property type="protein sequence ID" value="TKB44124.1"/>
    <property type="molecule type" value="Genomic_DNA"/>
</dbReference>
<dbReference type="AlphaFoldDB" id="A0A4U1B3A1"/>
<evidence type="ECO:0000259" key="1">
    <source>
        <dbReference type="Pfam" id="PF13453"/>
    </source>
</evidence>
<gene>
    <name evidence="2" type="ORF">E8M12_13015</name>
</gene>
<organism evidence="2 3">
    <name type="scientific">Thalassotalea mangrovi</name>
    <dbReference type="NCBI Taxonomy" id="2572245"/>
    <lineage>
        <taxon>Bacteria</taxon>
        <taxon>Pseudomonadati</taxon>
        <taxon>Pseudomonadota</taxon>
        <taxon>Gammaproteobacteria</taxon>
        <taxon>Alteromonadales</taxon>
        <taxon>Colwelliaceae</taxon>
        <taxon>Thalassotalea</taxon>
    </lineage>
</organism>
<dbReference type="Pfam" id="PF13453">
    <property type="entry name" value="Zn_ribbon_TFIIB"/>
    <property type="match status" value="2"/>
</dbReference>
<feature type="domain" description="Transcription factor zinc-finger" evidence="1">
    <location>
        <begin position="69"/>
        <end position="110"/>
    </location>
</feature>
<dbReference type="InterPro" id="IPR027392">
    <property type="entry name" value="TF_Znf"/>
</dbReference>
<reference evidence="2 3" key="1">
    <citation type="submission" date="2019-04" db="EMBL/GenBank/DDBJ databases">
        <title>Thalassotalea guangxiensis sp. nov., isolated from sediment of the coastal wetland.</title>
        <authorList>
            <person name="Zheng S."/>
            <person name="Zhang D."/>
        </authorList>
    </citation>
    <scope>NUCLEOTIDE SEQUENCE [LARGE SCALE GENOMIC DNA]</scope>
    <source>
        <strain evidence="2 3">ZS-4</strain>
    </source>
</reference>
<name>A0A4U1B3A1_9GAMM</name>
<sequence>MRCPRTGTKLKTIKVGGISLEVSESCGGVFFDNTELCNFKDPQSVRGSALVKHLRQFENSVLDETQRVNCPKCDNIVMMRRYFSPLKVVEIDECPGCGGIWLDTGELSKLHDNHLTERERALLRVELKNDTYIPNIEAPMHPRIRYSQDRVSSVLEAAFYLISDF</sequence>
<feature type="domain" description="Transcription factor zinc-finger" evidence="1">
    <location>
        <begin position="2"/>
        <end position="36"/>
    </location>
</feature>
<evidence type="ECO:0000313" key="2">
    <source>
        <dbReference type="EMBL" id="TKB44124.1"/>
    </source>
</evidence>